<feature type="region of interest" description="Disordered" evidence="3">
    <location>
        <begin position="1"/>
        <end position="44"/>
    </location>
</feature>
<dbReference type="SMART" id="SM00317">
    <property type="entry name" value="SET"/>
    <property type="match status" value="1"/>
</dbReference>
<dbReference type="InterPro" id="IPR002125">
    <property type="entry name" value="CMP_dCMP_dom"/>
</dbReference>
<accession>J8TY74</accession>
<dbReference type="Gene3D" id="3.40.140.10">
    <property type="entry name" value="Cytidine Deaminase, domain 2"/>
    <property type="match status" value="1"/>
</dbReference>
<dbReference type="InterPro" id="IPR016193">
    <property type="entry name" value="Cytidine_deaminase-like"/>
</dbReference>
<dbReference type="HOGENOM" id="CLU_013817_0_1_1"/>
<dbReference type="GO" id="GO:0008033">
    <property type="term" value="P:tRNA processing"/>
    <property type="evidence" value="ECO:0007669"/>
    <property type="project" value="UniProtKB-KW"/>
</dbReference>
<dbReference type="PANTHER" id="PTHR11079:SF156">
    <property type="entry name" value="INACTIVE TRNA-SPECIFIC ADENOSINE DEAMINASE-LIKE PROTEIN 3-RELATED"/>
    <property type="match status" value="1"/>
</dbReference>
<dbReference type="SUPFAM" id="SSF53927">
    <property type="entry name" value="Cytidine deaminase-like"/>
    <property type="match status" value="1"/>
</dbReference>
<protein>
    <recommendedName>
        <fullName evidence="8">CMP/dCMP-type deaminase domain-containing protein</fullName>
    </recommendedName>
</protein>
<dbReference type="GO" id="GO:0005737">
    <property type="term" value="C:cytoplasm"/>
    <property type="evidence" value="ECO:0007669"/>
    <property type="project" value="TreeGrafter"/>
</dbReference>
<gene>
    <name evidence="6" type="ORF">A1Q1_00049</name>
</gene>
<comment type="similarity">
    <text evidence="2">Belongs to the cytidine and deoxycytidylate deaminase family. ADAT3 subfamily.</text>
</comment>
<evidence type="ECO:0000313" key="7">
    <source>
        <dbReference type="Proteomes" id="UP000002748"/>
    </source>
</evidence>
<evidence type="ECO:0008006" key="8">
    <source>
        <dbReference type="Google" id="ProtNLM"/>
    </source>
</evidence>
<dbReference type="SUPFAM" id="SSF82199">
    <property type="entry name" value="SET domain"/>
    <property type="match status" value="1"/>
</dbReference>
<dbReference type="Gene3D" id="2.170.270.10">
    <property type="entry name" value="SET domain"/>
    <property type="match status" value="2"/>
</dbReference>
<proteinExistence type="inferred from homology"/>
<dbReference type="GO" id="GO:0052717">
    <property type="term" value="F:tRNA-specific adenosine-34 deaminase activity"/>
    <property type="evidence" value="ECO:0007669"/>
    <property type="project" value="TreeGrafter"/>
</dbReference>
<feature type="domain" description="SET" evidence="4">
    <location>
        <begin position="50"/>
        <end position="387"/>
    </location>
</feature>
<dbReference type="Pfam" id="PF00856">
    <property type="entry name" value="SET"/>
    <property type="match status" value="1"/>
</dbReference>
<feature type="compositionally biased region" description="Basic residues" evidence="3">
    <location>
        <begin position="450"/>
        <end position="466"/>
    </location>
</feature>
<evidence type="ECO:0000256" key="1">
    <source>
        <dbReference type="ARBA" id="ARBA00022694"/>
    </source>
</evidence>
<evidence type="ECO:0000256" key="3">
    <source>
        <dbReference type="SAM" id="MobiDB-lite"/>
    </source>
</evidence>
<feature type="compositionally biased region" description="Low complexity" evidence="3">
    <location>
        <begin position="515"/>
        <end position="527"/>
    </location>
</feature>
<dbReference type="PROSITE" id="PS50280">
    <property type="entry name" value="SET"/>
    <property type="match status" value="1"/>
</dbReference>
<dbReference type="GO" id="GO:0005634">
    <property type="term" value="C:nucleus"/>
    <property type="evidence" value="ECO:0007669"/>
    <property type="project" value="TreeGrafter"/>
</dbReference>
<dbReference type="PROSITE" id="PS51747">
    <property type="entry name" value="CYT_DCMP_DEAMINASES_2"/>
    <property type="match status" value="1"/>
</dbReference>
<feature type="region of interest" description="Disordered" evidence="3">
    <location>
        <begin position="630"/>
        <end position="651"/>
    </location>
</feature>
<evidence type="ECO:0000256" key="2">
    <source>
        <dbReference type="ARBA" id="ARBA00038160"/>
    </source>
</evidence>
<evidence type="ECO:0000259" key="4">
    <source>
        <dbReference type="PROSITE" id="PS50280"/>
    </source>
</evidence>
<sequence>MGITSSRPASDDPSSSSTRATGLPEGWYYPKRRGDPPPWETQPYETINPQHLEVRQVPGRGRGVFANKDLRAGTKLEDAPVLVITKEQWEDGNMNDSILGEYGFCWSNGGMALGLGIGRHWNGSDGRLCSVKSATAQKKTRPKDRNHGSVLALAGAPAAVRWRALALRRLRRPVVQAMRAVHAPRIVCLAAAPACAGDTLVCPRPSLASPFAPPLVFPRDPPRCALCASSPPAPPDASLRLTRNALLSSSAPSVRHHRRLLDISHHYSTHARLSITLLSLFPLVSTPQSPLHRVSSPSFHSHISDQRFVCPLRTGAHDHSSFQRTPHSSPHTRFPHIHSSFLTPTASLFNHSSQPNVNFVRNTAEGTITFTTSRSVCKGDELCICYSADESKLWFVPSGGAKVALSEDEGDGTGLFSDLALGDEVAIEVKKKEEARATRREMGGKTHVAKEKRRARAAERKAKKAAAKVEQAAAEEAATKEVEAQKAEPASPKSPQANGDKLPNGDSKPKANGEPSTDAATTPAPSTKGTSVASSSPSQQSTTPPTSVNGSESSKPLTGPPDVVAPQSAAARTAARQRRGERRADLPPPLHGNLSGPSRHNEHVEPASELEWEFVEGDKLPEEEWGVLTRAKGPVEREEEAEADDTATATDPQQTPLLLTFTKNMDPDPRMRHLKRVKRWKDSTGAHTAVALAMHDADPEKLKAKLKEEADLDLVPYLLPVPRAAARTADQLKARNKIWPVLYSPTAQRPYDARGITPAKLAWIRAGIDRVIADARAAREKGEMPIAVYCAAAPESLWPTTESFIPPTPGLQAEAHDTRNSEKHPLRHAVLNCIARVARLRTVPPFSELQPTRNGADYLLTSLTLFITHEPCVMCSMALLHSRVKEVYFIYPRKRSGGLEGSYGVHSRRDLNHRFDAWQWIGDGWCSALDLRDIPEDLEI</sequence>
<organism evidence="6 7">
    <name type="scientific">Trichosporon asahii var. asahii (strain ATCC 90039 / CBS 2479 / JCM 2466 / KCTC 7840 / NBRC 103889/ NCYC 2677 / UAMH 7654)</name>
    <name type="common">Yeast</name>
    <dbReference type="NCBI Taxonomy" id="1186058"/>
    <lineage>
        <taxon>Eukaryota</taxon>
        <taxon>Fungi</taxon>
        <taxon>Dikarya</taxon>
        <taxon>Basidiomycota</taxon>
        <taxon>Agaricomycotina</taxon>
        <taxon>Tremellomycetes</taxon>
        <taxon>Trichosporonales</taxon>
        <taxon>Trichosporonaceae</taxon>
        <taxon>Trichosporon</taxon>
    </lineage>
</organism>
<dbReference type="RefSeq" id="XP_014184365.1">
    <property type="nucleotide sequence ID" value="XM_014328890.1"/>
</dbReference>
<feature type="compositionally biased region" description="Basic and acidic residues" evidence="3">
    <location>
        <begin position="435"/>
        <end position="444"/>
    </location>
</feature>
<dbReference type="EMBL" id="ALBS01000009">
    <property type="protein sequence ID" value="EJT53042.1"/>
    <property type="molecule type" value="Genomic_DNA"/>
</dbReference>
<feature type="region of interest" description="Disordered" evidence="3">
    <location>
        <begin position="435"/>
        <end position="607"/>
    </location>
</feature>
<comment type="caution">
    <text evidence="6">The sequence shown here is derived from an EMBL/GenBank/DDBJ whole genome shotgun (WGS) entry which is preliminary data.</text>
</comment>
<dbReference type="OrthoDB" id="3180714at2759"/>
<name>J8TY74_TRIAS</name>
<dbReference type="Proteomes" id="UP000002748">
    <property type="component" value="Unassembled WGS sequence"/>
</dbReference>
<dbReference type="InterPro" id="IPR001214">
    <property type="entry name" value="SET_dom"/>
</dbReference>
<reference evidence="6 7" key="1">
    <citation type="journal article" date="2012" name="Eukaryot. Cell">
        <title>Draft genome sequence of CBS 2479, the standard type strain of Trichosporon asahii.</title>
        <authorList>
            <person name="Yang R.Y."/>
            <person name="Li H.T."/>
            <person name="Zhu H."/>
            <person name="Zhou G.P."/>
            <person name="Wang M."/>
            <person name="Wang L."/>
        </authorList>
    </citation>
    <scope>NUCLEOTIDE SEQUENCE [LARGE SCALE GENOMIC DNA]</scope>
    <source>
        <strain evidence="7">ATCC 90039 / CBS 2479 / JCM 2466 / KCTC 7840 / NCYC 2677 / UAMH 7654</strain>
    </source>
</reference>
<feature type="compositionally biased region" description="Basic and acidic residues" evidence="3">
    <location>
        <begin position="477"/>
        <end position="486"/>
    </location>
</feature>
<dbReference type="CDD" id="cd01285">
    <property type="entry name" value="nucleoside_deaminase"/>
    <property type="match status" value="1"/>
</dbReference>
<feature type="compositionally biased region" description="Low complexity" evidence="3">
    <location>
        <begin position="1"/>
        <end position="20"/>
    </location>
</feature>
<keyword evidence="1" id="KW-0819">tRNA processing</keyword>
<dbReference type="GeneID" id="25983563"/>
<evidence type="ECO:0000313" key="6">
    <source>
        <dbReference type="EMBL" id="EJT53042.1"/>
    </source>
</evidence>
<dbReference type="InterPro" id="IPR046341">
    <property type="entry name" value="SET_dom_sf"/>
</dbReference>
<evidence type="ECO:0000259" key="5">
    <source>
        <dbReference type="PROSITE" id="PS51747"/>
    </source>
</evidence>
<feature type="domain" description="CMP/dCMP-type deaminase" evidence="5">
    <location>
        <begin position="780"/>
        <end position="918"/>
    </location>
</feature>
<dbReference type="VEuPathDB" id="FungiDB:A1Q1_00049"/>
<dbReference type="KEGG" id="tasa:A1Q1_00049"/>
<dbReference type="AlphaFoldDB" id="J8TY74"/>
<dbReference type="Pfam" id="PF00383">
    <property type="entry name" value="dCMP_cyt_deam_1"/>
    <property type="match status" value="1"/>
</dbReference>
<dbReference type="PANTHER" id="PTHR11079">
    <property type="entry name" value="CYTOSINE DEAMINASE FAMILY MEMBER"/>
    <property type="match status" value="1"/>
</dbReference>
<feature type="compositionally biased region" description="Low complexity" evidence="3">
    <location>
        <begin position="534"/>
        <end position="547"/>
    </location>
</feature>